<dbReference type="STRING" id="561184.SAMN05216376_105339"/>
<dbReference type="PIRSF" id="PIRSF034586">
    <property type="entry name" value="Vir_effector_SfrC"/>
    <property type="match status" value="1"/>
</dbReference>
<evidence type="ECO:0000313" key="1">
    <source>
        <dbReference type="EMBL" id="KHQ54572.1"/>
    </source>
</evidence>
<dbReference type="AlphaFoldDB" id="A0A0B3S2R5"/>
<dbReference type="Pfam" id="PF10139">
    <property type="entry name" value="Virul_Fac"/>
    <property type="match status" value="1"/>
</dbReference>
<keyword evidence="2" id="KW-1185">Reference proteome</keyword>
<dbReference type="EMBL" id="JSUQ01000003">
    <property type="protein sequence ID" value="KHQ54572.1"/>
    <property type="molecule type" value="Genomic_DNA"/>
</dbReference>
<proteinExistence type="predicted"/>
<accession>A0A0B3S2R5</accession>
<name>A0A0B3S2R5_9RHOB</name>
<dbReference type="RefSeq" id="WP_043138413.1">
    <property type="nucleotide sequence ID" value="NZ_JSUQ01000003.1"/>
</dbReference>
<dbReference type="Proteomes" id="UP000030960">
    <property type="component" value="Unassembled WGS sequence"/>
</dbReference>
<dbReference type="PATRIC" id="fig|1515334.3.peg.1172"/>
<reference evidence="1 2" key="1">
    <citation type="submission" date="2014-10" db="EMBL/GenBank/DDBJ databases">
        <title>Genome sequence of Ponticoccus sp. strain UMTAT08 isolated from clonal culture of toxic dinoflagellate Alexandrium tamiyavanichii.</title>
        <authorList>
            <person name="Gan H.Y."/>
            <person name="Muhd D.-D."/>
            <person name="Mohd Noor M.E."/>
            <person name="Yeong Y.S."/>
            <person name="Usup G."/>
        </authorList>
    </citation>
    <scope>NUCLEOTIDE SEQUENCE [LARGE SCALE GENOMIC DNA]</scope>
    <source>
        <strain evidence="1 2">UMTAT08</strain>
    </source>
</reference>
<organism evidence="1 2">
    <name type="scientific">Mameliella alba</name>
    <dbReference type="NCBI Taxonomy" id="561184"/>
    <lineage>
        <taxon>Bacteria</taxon>
        <taxon>Pseudomonadati</taxon>
        <taxon>Pseudomonadota</taxon>
        <taxon>Alphaproteobacteria</taxon>
        <taxon>Rhodobacterales</taxon>
        <taxon>Roseobacteraceae</taxon>
        <taxon>Mameliella</taxon>
    </lineage>
</organism>
<protein>
    <submittedName>
        <fullName evidence="1">Putative bacterial virulence factor</fullName>
    </submittedName>
</protein>
<evidence type="ECO:0000313" key="2">
    <source>
        <dbReference type="Proteomes" id="UP000030960"/>
    </source>
</evidence>
<dbReference type="InterPro" id="IPR017030">
    <property type="entry name" value="Vir_effector_SfrC"/>
</dbReference>
<comment type="caution">
    <text evidence="1">The sequence shown here is derived from an EMBL/GenBank/DDBJ whole genome shotgun (WGS) entry which is preliminary data.</text>
</comment>
<dbReference type="OrthoDB" id="1060501at2"/>
<sequence length="868" mass="96981">MSGAQEALVGAISAHRAIAGKYKAWVRKHADIVGLRHDPVERECVLMETELGRLERAAQRRMCVGVFGASQAGKSYLISSLASKPGEQLLAKAGDRTLKFIGDINPAVSGKETTGVVTRFTSTETLEDPNYPIELSLLSEMDIAKILSNSYFSDFESDALKRVSGDEIEATLGEVALAVDAARSDRAYDLSAYLERQLHPDVYRANFAQFKPHWGRISEILEHGAVADRVRAYSLFWGRNSYFTEVFEKMISALEDLGHADRCWATPEVFDPQANVILVSALQQIWNGSGLEANIRTNSGEVRKVDHATLSALVTELKVVIKEPPADFFGTTDLLDFPGARTRSEEKAIDETVVGKALVRGKVAYLFDRYLDNRELTAMLLCVGDGPQEVGPLAGMIERWITVTHGKTPQARADQPCALFFVATKADLTFNIASRDAVNMLEDRMHSMLERFGGARSGDEAESGAASMSWVREWQPGSQFRNMYWLRNTSQPSTGILSRGEKNTPEFEETGFDTHHTEVFKALREAVTTSAKVSQHFREPDRAWNEMLELNDGGRTYLISNLQSVCHEGFKRDQLQREFAEFQQRLERLLREFHADGDAERVFKERSRAVRAALQDVRACALQQKFGEFLLMCYMSERSLKGILRQLEREDPDTGPAVVRKEDDGWDAIFDDDDEDIAEDEAPEMPKERHDVFADRVLSTWSDQLQAVLENPRVSRYLNISPENLETMFNEMREGAQRAGLADKVAQTSRDASQFPRSSERLIPHKARMASLTVNHFVNQLGYEAGELTLKDKARTPLFDRPVTPDGGVPDLPKTAEPRAVKMAQHWAWAFKNLSESNARTDDGLSGVDLAANAELGGLIQAMTDSKA</sequence>
<gene>
    <name evidence="1" type="ORF">OA50_01168</name>
</gene>